<feature type="region of interest" description="Disordered" evidence="6">
    <location>
        <begin position="297"/>
        <end position="319"/>
    </location>
</feature>
<feature type="compositionally biased region" description="Basic and acidic residues" evidence="6">
    <location>
        <begin position="963"/>
        <end position="1005"/>
    </location>
</feature>
<dbReference type="InterPro" id="IPR003960">
    <property type="entry name" value="ATPase_AAA_CS"/>
</dbReference>
<proteinExistence type="inferred from homology"/>
<feature type="compositionally biased region" description="Basic and acidic residues" evidence="6">
    <location>
        <begin position="308"/>
        <end position="319"/>
    </location>
</feature>
<dbReference type="Gene3D" id="6.10.280.40">
    <property type="match status" value="3"/>
</dbReference>
<dbReference type="GO" id="GO:0006950">
    <property type="term" value="P:response to stress"/>
    <property type="evidence" value="ECO:0007669"/>
    <property type="project" value="UniProtKB-ARBA"/>
</dbReference>
<feature type="compositionally biased region" description="Basic and acidic residues" evidence="6">
    <location>
        <begin position="834"/>
        <end position="846"/>
    </location>
</feature>
<reference evidence="8" key="1">
    <citation type="submission" date="2019-03" db="EMBL/GenBank/DDBJ databases">
        <authorList>
            <person name="Mank J."/>
            <person name="Almeida P."/>
        </authorList>
    </citation>
    <scope>NUCLEOTIDE SEQUENCE</scope>
    <source>
        <strain evidence="8">78183</strain>
    </source>
</reference>
<evidence type="ECO:0000256" key="5">
    <source>
        <dbReference type="ARBA" id="ARBA00049360"/>
    </source>
</evidence>
<dbReference type="EMBL" id="CAADRP010000369">
    <property type="protein sequence ID" value="VFU27472.1"/>
    <property type="molecule type" value="Genomic_DNA"/>
</dbReference>
<feature type="region of interest" description="Disordered" evidence="6">
    <location>
        <begin position="458"/>
        <end position="499"/>
    </location>
</feature>
<name>A0A6N2KG73_SALVM</name>
<dbReference type="GO" id="GO:0016887">
    <property type="term" value="F:ATP hydrolysis activity"/>
    <property type="evidence" value="ECO:0007669"/>
    <property type="project" value="InterPro"/>
</dbReference>
<gene>
    <name evidence="8" type="ORF">SVIM_LOCUS82695</name>
</gene>
<dbReference type="PANTHER" id="PTHR23070">
    <property type="entry name" value="BCS1 AAA-TYPE ATPASE"/>
    <property type="match status" value="1"/>
</dbReference>
<keyword evidence="3" id="KW-0378">Hydrolase</keyword>
<evidence type="ECO:0000256" key="2">
    <source>
        <dbReference type="ARBA" id="ARBA00007448"/>
    </source>
</evidence>
<sequence>MKPTDMITQVGSVIASVMFAWAMFKQYCPHGLQEFMDKYSKRAFTFFYPYIQITFNEFTGDRFMRSEAYSAIENYLGSRSSTQAKRLKADVVRAAVEDDYEEVDDEFQGVKLKWAAGKHISKTQSVSFYPVTDEKKYYRLTFHRRHRQLCLGDYLNHVLKEGNEIKVRNRQRKLYTNSGSYWRHVVFQHPASFESLAMEAERKQEIMDDLLVFSTAEEFYARIGRAWKRGYLLSARRDGKSTMIAAMAILNYDIYDLELTAVKDNTELRKLLIDTTSRSIIVIEDIDCSLDLTGQRKKKKEEGEGDEKDPKLKLPKEEAETKQSQVTLSGILNFVDGLWSACKGERLIVFTTNFVEKLDPALIRKGRMDKHIELSYCSFEAFQILAKNYLKLESHHLFARIQELLGETKMTPAEVAEHLMPKTISGDAMVCLESLIGGLEKAKEDAILKAEEEVKESARLKAEEEAKEKEKEKEKEKAKAEEEEKAKEKDSSKAEENAKNQVKENGVMFAWAMFKQYCPYKLQEYIDKYSKRAFTFIYPYIQISFNEFTGDRFMRSEAYSAIENYLGSRSSTQAKRLKADVVKSSQSIILSMDDYEEKYYRLTFHRRHRQLILGDYLNHVLKEGNEIKVRNRQRKLYTNSGSYWRHVVFQHPASFESLAMEAERKQEIMDDLLVFSTAEEFYARIGRAWKRGYLLFGPPGTGKSTMIAAMANLLNYDIYDLELTAVKDNTELRKLLIDTTSRSIIVIEDIDCSLDLTGQRKKKKEEGEGDEKDPKPKLPKEEAETKQSQDNTELRKLLIDTTSRSIIVIEDIDCSLDLTGQRKKKKEEGEGDEKDPKLKLPKEEAETKQSQTVVFTTNFVEKLDPALIRKGRMDKHIELSYCSFEAFQILAKNYLKLESHHLFARIQELLGETKMTPAEVAEHLMPKTISGDAMVCLESLIGGLEKAKEDAILKAEEEVKESARLKAEEEAKEKEKEKEKAKAEEEAAKEKDSSKAEENAKKPVKENGFCENGNAELISKEKKWRRRIEETKEMKPTDMFAQVGSVIASVMFAWAMFKQYCPYNLQEVIDKYSKRAFTFIYPYIQISFNEFTGDRFMRSEAYSAIENYLGSRSSTQAKRLKADVVKSSQSIILSMDDHEEVEDEFQGGNEIKVRNRQRKLYTNSGSYWRHVVFQHPASFESLAMEAERKQEIMDDLLVFSTAEEFYARIGRAWKRGYLLFGPPGTGRRRRRRGGDEKDPKLKLPKEEAETKQSQVTLSGILNFVDGLWSACKGERLIVFTTNFVEKLDPALIRKGRMDKHIELSYCSFEAFQILAKNYLKLESHHLFARIQELLGETKMTPAEVAEHLMPKTISGDATVCLESLIGGLEKAKEDAILKAEEEVKESARLKAEEEAKEKEKEKEKAKAEDEEKAKEKDSSKAEENAKNQVKENGFCDNGNAELISKEKK</sequence>
<evidence type="ECO:0000313" key="8">
    <source>
        <dbReference type="EMBL" id="VFU27472.1"/>
    </source>
</evidence>
<feature type="compositionally biased region" description="Basic and acidic residues" evidence="6">
    <location>
        <begin position="1233"/>
        <end position="1248"/>
    </location>
</feature>
<evidence type="ECO:0000256" key="4">
    <source>
        <dbReference type="ARBA" id="ARBA00022842"/>
    </source>
</evidence>
<feature type="compositionally biased region" description="Basic and acidic residues" evidence="6">
    <location>
        <begin position="772"/>
        <end position="791"/>
    </location>
</feature>
<dbReference type="InterPro" id="IPR050747">
    <property type="entry name" value="Mitochondrial_chaperone_BCS1"/>
</dbReference>
<dbReference type="Gene3D" id="3.40.50.300">
    <property type="entry name" value="P-loop containing nucleotide triphosphate hydrolases"/>
    <property type="match status" value="5"/>
</dbReference>
<feature type="region of interest" description="Disordered" evidence="6">
    <location>
        <begin position="759"/>
        <end position="791"/>
    </location>
</feature>
<protein>
    <recommendedName>
        <fullName evidence="7">AAA+ ATPase domain-containing protein</fullName>
    </recommendedName>
</protein>
<feature type="domain" description="AAA+ ATPase" evidence="7">
    <location>
        <begin position="226"/>
        <end position="378"/>
    </location>
</feature>
<accession>A0A6N2KG73</accession>
<evidence type="ECO:0000256" key="1">
    <source>
        <dbReference type="ARBA" id="ARBA00001946"/>
    </source>
</evidence>
<dbReference type="Pfam" id="PF25568">
    <property type="entry name" value="AAA_lid_At3g28540"/>
    <property type="match status" value="3"/>
</dbReference>
<keyword evidence="4" id="KW-0460">Magnesium</keyword>
<dbReference type="Pfam" id="PF00004">
    <property type="entry name" value="AAA"/>
    <property type="match status" value="4"/>
</dbReference>
<dbReference type="InterPro" id="IPR027417">
    <property type="entry name" value="P-loop_NTPase"/>
</dbReference>
<dbReference type="InterPro" id="IPR003593">
    <property type="entry name" value="AAA+_ATPase"/>
</dbReference>
<dbReference type="InterPro" id="IPR003959">
    <property type="entry name" value="ATPase_AAA_core"/>
</dbReference>
<evidence type="ECO:0000256" key="6">
    <source>
        <dbReference type="SAM" id="MobiDB-lite"/>
    </source>
</evidence>
<dbReference type="InterPro" id="IPR058017">
    <property type="entry name" value="At3g28540-like_C"/>
</dbReference>
<feature type="region of interest" description="Disordered" evidence="6">
    <location>
        <begin position="821"/>
        <end position="846"/>
    </location>
</feature>
<dbReference type="SUPFAM" id="SSF52540">
    <property type="entry name" value="P-loop containing nucleoside triphosphate hydrolases"/>
    <property type="match status" value="4"/>
</dbReference>
<evidence type="ECO:0000256" key="3">
    <source>
        <dbReference type="ARBA" id="ARBA00022801"/>
    </source>
</evidence>
<dbReference type="SMART" id="SM00382">
    <property type="entry name" value="AAA"/>
    <property type="match status" value="2"/>
</dbReference>
<comment type="cofactor">
    <cofactor evidence="1">
        <name>Mg(2+)</name>
        <dbReference type="ChEBI" id="CHEBI:18420"/>
    </cofactor>
</comment>
<dbReference type="PROSITE" id="PS00674">
    <property type="entry name" value="AAA"/>
    <property type="match status" value="2"/>
</dbReference>
<feature type="region of interest" description="Disordered" evidence="6">
    <location>
        <begin position="1224"/>
        <end position="1248"/>
    </location>
</feature>
<dbReference type="Pfam" id="PF14363">
    <property type="entry name" value="AAA_assoc"/>
    <property type="match status" value="3"/>
</dbReference>
<feature type="domain" description="AAA+ ATPase" evidence="7">
    <location>
        <begin position="689"/>
        <end position="883"/>
    </location>
</feature>
<organism evidence="8">
    <name type="scientific">Salix viminalis</name>
    <name type="common">Common osier</name>
    <name type="synonym">Basket willow</name>
    <dbReference type="NCBI Taxonomy" id="40686"/>
    <lineage>
        <taxon>Eukaryota</taxon>
        <taxon>Viridiplantae</taxon>
        <taxon>Streptophyta</taxon>
        <taxon>Embryophyta</taxon>
        <taxon>Tracheophyta</taxon>
        <taxon>Spermatophyta</taxon>
        <taxon>Magnoliopsida</taxon>
        <taxon>eudicotyledons</taxon>
        <taxon>Gunneridae</taxon>
        <taxon>Pentapetalae</taxon>
        <taxon>rosids</taxon>
        <taxon>fabids</taxon>
        <taxon>Malpighiales</taxon>
        <taxon>Salicaceae</taxon>
        <taxon>Saliceae</taxon>
        <taxon>Salix</taxon>
    </lineage>
</organism>
<evidence type="ECO:0000259" key="7">
    <source>
        <dbReference type="SMART" id="SM00382"/>
    </source>
</evidence>
<feature type="region of interest" description="Disordered" evidence="6">
    <location>
        <begin position="1386"/>
        <end position="1448"/>
    </location>
</feature>
<feature type="region of interest" description="Disordered" evidence="6">
    <location>
        <begin position="963"/>
        <end position="1008"/>
    </location>
</feature>
<feature type="compositionally biased region" description="Basic and acidic residues" evidence="6">
    <location>
        <begin position="1386"/>
        <end position="1429"/>
    </location>
</feature>
<comment type="catalytic activity">
    <reaction evidence="5">
        <text>ATP + H2O = ADP + phosphate + H(+)</text>
        <dbReference type="Rhea" id="RHEA:13065"/>
        <dbReference type="ChEBI" id="CHEBI:15377"/>
        <dbReference type="ChEBI" id="CHEBI:15378"/>
        <dbReference type="ChEBI" id="CHEBI:30616"/>
        <dbReference type="ChEBI" id="CHEBI:43474"/>
        <dbReference type="ChEBI" id="CHEBI:456216"/>
    </reaction>
</comment>
<dbReference type="InterPro" id="IPR025753">
    <property type="entry name" value="AAA_N_dom"/>
</dbReference>
<dbReference type="GO" id="GO:0005524">
    <property type="term" value="F:ATP binding"/>
    <property type="evidence" value="ECO:0007669"/>
    <property type="project" value="InterPro"/>
</dbReference>
<comment type="similarity">
    <text evidence="2">Belongs to the AAA ATPase family. BCS1 subfamily.</text>
</comment>